<organism evidence="1 2">
    <name type="scientific">Scutellospora calospora</name>
    <dbReference type="NCBI Taxonomy" id="85575"/>
    <lineage>
        <taxon>Eukaryota</taxon>
        <taxon>Fungi</taxon>
        <taxon>Fungi incertae sedis</taxon>
        <taxon>Mucoromycota</taxon>
        <taxon>Glomeromycotina</taxon>
        <taxon>Glomeromycetes</taxon>
        <taxon>Diversisporales</taxon>
        <taxon>Gigasporaceae</taxon>
        <taxon>Scutellospora</taxon>
    </lineage>
</organism>
<feature type="non-terminal residue" evidence="1">
    <location>
        <position position="1"/>
    </location>
</feature>
<evidence type="ECO:0000313" key="1">
    <source>
        <dbReference type="EMBL" id="CAG8436052.1"/>
    </source>
</evidence>
<reference evidence="1" key="1">
    <citation type="submission" date="2021-06" db="EMBL/GenBank/DDBJ databases">
        <authorList>
            <person name="Kallberg Y."/>
            <person name="Tangrot J."/>
            <person name="Rosling A."/>
        </authorList>
    </citation>
    <scope>NUCLEOTIDE SEQUENCE</scope>
    <source>
        <strain evidence="1">AU212A</strain>
    </source>
</reference>
<comment type="caution">
    <text evidence="1">The sequence shown here is derived from an EMBL/GenBank/DDBJ whole genome shotgun (WGS) entry which is preliminary data.</text>
</comment>
<accession>A0ACA9JUI5</accession>
<name>A0ACA9JUI5_9GLOM</name>
<proteinExistence type="predicted"/>
<gene>
    <name evidence="1" type="ORF">SCALOS_LOCUS251</name>
</gene>
<evidence type="ECO:0000313" key="2">
    <source>
        <dbReference type="Proteomes" id="UP000789860"/>
    </source>
</evidence>
<protein>
    <submittedName>
        <fullName evidence="1">264_t:CDS:1</fullName>
    </submittedName>
</protein>
<dbReference type="EMBL" id="CAJVPM010000106">
    <property type="protein sequence ID" value="CAG8436052.1"/>
    <property type="molecule type" value="Genomic_DNA"/>
</dbReference>
<keyword evidence="2" id="KW-1185">Reference proteome</keyword>
<dbReference type="Proteomes" id="UP000789860">
    <property type="component" value="Unassembled WGS sequence"/>
</dbReference>
<sequence>DNSSMQASESHNAEAEKSDNEDMPLSETRSVRQTSHLIRCKKHKTTDIEEQILKQLEDYKDSSILPSDIINELVERLSNYNDY</sequence>